<accession>A0A4U6UFS9</accession>
<dbReference type="Proteomes" id="UP000298652">
    <property type="component" value="Chromosome 6"/>
</dbReference>
<keyword evidence="3" id="KW-1185">Reference proteome</keyword>
<evidence type="ECO:0000313" key="2">
    <source>
        <dbReference type="EMBL" id="TKW09297.1"/>
    </source>
</evidence>
<reference evidence="2" key="1">
    <citation type="submission" date="2019-03" db="EMBL/GenBank/DDBJ databases">
        <title>WGS assembly of Setaria viridis.</title>
        <authorList>
            <person name="Huang P."/>
            <person name="Jenkins J."/>
            <person name="Grimwood J."/>
            <person name="Barry K."/>
            <person name="Healey A."/>
            <person name="Mamidi S."/>
            <person name="Sreedasyam A."/>
            <person name="Shu S."/>
            <person name="Feldman M."/>
            <person name="Wu J."/>
            <person name="Yu Y."/>
            <person name="Chen C."/>
            <person name="Johnson J."/>
            <person name="Rokhsar D."/>
            <person name="Baxter I."/>
            <person name="Schmutz J."/>
            <person name="Brutnell T."/>
            <person name="Kellogg E."/>
        </authorList>
    </citation>
    <scope>NUCLEOTIDE SEQUENCE [LARGE SCALE GENOMIC DNA]</scope>
</reference>
<feature type="chain" id="PRO_5020494095" evidence="1">
    <location>
        <begin position="19"/>
        <end position="40"/>
    </location>
</feature>
<sequence length="40" mass="4747">MCGALAFIWLHQFHIWNSNFCMSNIPYWYVVNNVQSIGLK</sequence>
<protein>
    <submittedName>
        <fullName evidence="2">Uncharacterized protein</fullName>
    </submittedName>
</protein>
<dbReference type="AlphaFoldDB" id="A0A4U6UFS9"/>
<dbReference type="EMBL" id="CM016557">
    <property type="protein sequence ID" value="TKW09297.1"/>
    <property type="molecule type" value="Genomic_DNA"/>
</dbReference>
<evidence type="ECO:0000256" key="1">
    <source>
        <dbReference type="SAM" id="SignalP"/>
    </source>
</evidence>
<evidence type="ECO:0000313" key="3">
    <source>
        <dbReference type="Proteomes" id="UP000298652"/>
    </source>
</evidence>
<organism evidence="2 3">
    <name type="scientific">Setaria viridis</name>
    <name type="common">Green bristlegrass</name>
    <name type="synonym">Setaria italica subsp. viridis</name>
    <dbReference type="NCBI Taxonomy" id="4556"/>
    <lineage>
        <taxon>Eukaryota</taxon>
        <taxon>Viridiplantae</taxon>
        <taxon>Streptophyta</taxon>
        <taxon>Embryophyta</taxon>
        <taxon>Tracheophyta</taxon>
        <taxon>Spermatophyta</taxon>
        <taxon>Magnoliopsida</taxon>
        <taxon>Liliopsida</taxon>
        <taxon>Poales</taxon>
        <taxon>Poaceae</taxon>
        <taxon>PACMAD clade</taxon>
        <taxon>Panicoideae</taxon>
        <taxon>Panicodae</taxon>
        <taxon>Paniceae</taxon>
        <taxon>Cenchrinae</taxon>
        <taxon>Setaria</taxon>
    </lineage>
</organism>
<gene>
    <name evidence="2" type="ORF">SEVIR_6G085350v2</name>
</gene>
<name>A0A4U6UFS9_SETVI</name>
<proteinExistence type="predicted"/>
<feature type="signal peptide" evidence="1">
    <location>
        <begin position="1"/>
        <end position="18"/>
    </location>
</feature>
<keyword evidence="1" id="KW-0732">Signal</keyword>
<dbReference type="Gramene" id="TKW09297">
    <property type="protein sequence ID" value="TKW09297"/>
    <property type="gene ID" value="SEVIR_6G085350v2"/>
</dbReference>